<reference evidence="1 2" key="1">
    <citation type="journal article" date="2018" name="Sci. Rep.">
        <title>Comparative genomics provides insights into the lifestyle and reveals functional heterogeneity of dark septate endophytic fungi.</title>
        <authorList>
            <person name="Knapp D.G."/>
            <person name="Nemeth J.B."/>
            <person name="Barry K."/>
            <person name="Hainaut M."/>
            <person name="Henrissat B."/>
            <person name="Johnson J."/>
            <person name="Kuo A."/>
            <person name="Lim J.H.P."/>
            <person name="Lipzen A."/>
            <person name="Nolan M."/>
            <person name="Ohm R.A."/>
            <person name="Tamas L."/>
            <person name="Grigoriev I.V."/>
            <person name="Spatafora J.W."/>
            <person name="Nagy L.G."/>
            <person name="Kovacs G.M."/>
        </authorList>
    </citation>
    <scope>NUCLEOTIDE SEQUENCE [LARGE SCALE GENOMIC DNA]</scope>
    <source>
        <strain evidence="1 2">DSE2036</strain>
    </source>
</reference>
<accession>A0A2V1D2P5</accession>
<evidence type="ECO:0000313" key="1">
    <source>
        <dbReference type="EMBL" id="PVH92265.1"/>
    </source>
</evidence>
<sequence>MMPRIFWTSHQPGRNASDIRPFFSTFCASVDRSSCKSFVSVGHTRKENGASSYRKA</sequence>
<dbReference type="AlphaFoldDB" id="A0A2V1D2P5"/>
<dbReference type="EMBL" id="KZ805701">
    <property type="protein sequence ID" value="PVH92265.1"/>
    <property type="molecule type" value="Genomic_DNA"/>
</dbReference>
<protein>
    <submittedName>
        <fullName evidence="1">Uncharacterized protein</fullName>
    </submittedName>
</protein>
<organism evidence="1 2">
    <name type="scientific">Periconia macrospinosa</name>
    <dbReference type="NCBI Taxonomy" id="97972"/>
    <lineage>
        <taxon>Eukaryota</taxon>
        <taxon>Fungi</taxon>
        <taxon>Dikarya</taxon>
        <taxon>Ascomycota</taxon>
        <taxon>Pezizomycotina</taxon>
        <taxon>Dothideomycetes</taxon>
        <taxon>Pleosporomycetidae</taxon>
        <taxon>Pleosporales</taxon>
        <taxon>Massarineae</taxon>
        <taxon>Periconiaceae</taxon>
        <taxon>Periconia</taxon>
    </lineage>
</organism>
<keyword evidence="2" id="KW-1185">Reference proteome</keyword>
<gene>
    <name evidence="1" type="ORF">DM02DRAFT_295188</name>
</gene>
<name>A0A2V1D2P5_9PLEO</name>
<dbReference type="Proteomes" id="UP000244855">
    <property type="component" value="Unassembled WGS sequence"/>
</dbReference>
<evidence type="ECO:0000313" key="2">
    <source>
        <dbReference type="Proteomes" id="UP000244855"/>
    </source>
</evidence>
<proteinExistence type="predicted"/>